<evidence type="ECO:0000259" key="3">
    <source>
        <dbReference type="Pfam" id="PF07705"/>
    </source>
</evidence>
<dbReference type="InterPro" id="IPR011635">
    <property type="entry name" value="CARDB"/>
</dbReference>
<dbReference type="InterPro" id="IPR013783">
    <property type="entry name" value="Ig-like_fold"/>
</dbReference>
<keyword evidence="5" id="KW-1185">Reference proteome</keyword>
<dbReference type="Proteomes" id="UP000293162">
    <property type="component" value="Unassembled WGS sequence"/>
</dbReference>
<dbReference type="PANTHER" id="PTHR37464">
    <property type="entry name" value="BLL2463 PROTEIN"/>
    <property type="match status" value="1"/>
</dbReference>
<gene>
    <name evidence="4" type="ORF">EWM59_09675</name>
</gene>
<dbReference type="Pfam" id="PF07584">
    <property type="entry name" value="BatA"/>
    <property type="match status" value="1"/>
</dbReference>
<comment type="caution">
    <text evidence="4">The sequence shown here is derived from an EMBL/GenBank/DDBJ whole genome shotgun (WGS) entry which is preliminary data.</text>
</comment>
<name>A0A4Q5M205_9BACT</name>
<organism evidence="4 5">
    <name type="scientific">Emticicia agri</name>
    <dbReference type="NCBI Taxonomy" id="2492393"/>
    <lineage>
        <taxon>Bacteria</taxon>
        <taxon>Pseudomonadati</taxon>
        <taxon>Bacteroidota</taxon>
        <taxon>Cytophagia</taxon>
        <taxon>Cytophagales</taxon>
        <taxon>Leadbetterellaceae</taxon>
        <taxon>Emticicia</taxon>
    </lineage>
</organism>
<feature type="transmembrane region" description="Helical" evidence="1">
    <location>
        <begin position="6"/>
        <end position="24"/>
    </location>
</feature>
<protein>
    <submittedName>
        <fullName evidence="4">Uncharacterized protein</fullName>
    </submittedName>
</protein>
<dbReference type="EMBL" id="SEWF01000011">
    <property type="protein sequence ID" value="RYU95883.1"/>
    <property type="molecule type" value="Genomic_DNA"/>
</dbReference>
<dbReference type="OrthoDB" id="9810200at2"/>
<keyword evidence="1" id="KW-0472">Membrane</keyword>
<accession>A0A4Q5M205</accession>
<dbReference type="RefSeq" id="WP_130020763.1">
    <property type="nucleotide sequence ID" value="NZ_SEWF01000011.1"/>
</dbReference>
<evidence type="ECO:0000259" key="2">
    <source>
        <dbReference type="Pfam" id="PF07584"/>
    </source>
</evidence>
<evidence type="ECO:0000256" key="1">
    <source>
        <dbReference type="SAM" id="Phobius"/>
    </source>
</evidence>
<evidence type="ECO:0000313" key="5">
    <source>
        <dbReference type="Proteomes" id="UP000293162"/>
    </source>
</evidence>
<dbReference type="AlphaFoldDB" id="A0A4Q5M205"/>
<keyword evidence="1" id="KW-0812">Transmembrane</keyword>
<dbReference type="NCBIfam" id="TIGR02226">
    <property type="entry name" value="two_anch"/>
    <property type="match status" value="1"/>
</dbReference>
<dbReference type="InterPro" id="IPR024163">
    <property type="entry name" value="Aerotolerance_reg_N"/>
</dbReference>
<feature type="transmembrane region" description="Helical" evidence="1">
    <location>
        <begin position="676"/>
        <end position="695"/>
    </location>
</feature>
<feature type="domain" description="Aerotolerance regulator N-terminal" evidence="2">
    <location>
        <begin position="1"/>
        <end position="76"/>
    </location>
</feature>
<reference evidence="4 5" key="1">
    <citation type="submission" date="2019-02" db="EMBL/GenBank/DDBJ databases">
        <title>Bacterial novel species Emticicia sp. 17J42-9 isolated from soil.</title>
        <authorList>
            <person name="Jung H.-Y."/>
        </authorList>
    </citation>
    <scope>NUCLEOTIDE SEQUENCE [LARGE SCALE GENOMIC DNA]</scope>
    <source>
        <strain evidence="4 5">17J42-9</strain>
    </source>
</reference>
<evidence type="ECO:0000313" key="4">
    <source>
        <dbReference type="EMBL" id="RYU95883.1"/>
    </source>
</evidence>
<dbReference type="Gene3D" id="2.60.40.10">
    <property type="entry name" value="Immunoglobulins"/>
    <property type="match status" value="1"/>
</dbReference>
<proteinExistence type="predicted"/>
<feature type="domain" description="CARDB" evidence="3">
    <location>
        <begin position="245"/>
        <end position="310"/>
    </location>
</feature>
<feature type="transmembrane region" description="Helical" evidence="1">
    <location>
        <begin position="56"/>
        <end position="78"/>
    </location>
</feature>
<dbReference type="Pfam" id="PF07705">
    <property type="entry name" value="CARDB"/>
    <property type="match status" value="1"/>
</dbReference>
<dbReference type="InterPro" id="IPR011933">
    <property type="entry name" value="Double_TM_dom"/>
</dbReference>
<keyword evidence="1" id="KW-1133">Transmembrane helix</keyword>
<dbReference type="PANTHER" id="PTHR37464:SF1">
    <property type="entry name" value="BLL2463 PROTEIN"/>
    <property type="match status" value="1"/>
</dbReference>
<sequence>MQFLFPSFLWGLLAVSVPIIIHLFNFRRTKKVFFTNVAFLKAVETETSSFRRIKQWLILASRVLFLAFLAFAFAQPFLPAKNNTTNRSSGLGVSSLYLDNSLSMQNTTENKRYLDLAVTKIDELLTLFSQSPNVQLVTNDFSGEDQAVTNATKVKDRLTSIGLSPNPRTFENVYKRQRSLAQKHNANANNQFFWFSDFQKSTAGNMKQLKIDSLDKLFLVPVQGKASQNVFVDSVWLASPFIREMQNNVLYVKVFNSGDNEVEKLPVKLFIDNAQASTASVDIAPNSSATATFNFTVKDKGFHKGKVSFDDQPITFDNDYYFVLDASPVIQVLHLYQQRSAADYIGKVFDNDSLFAYQPYSANNVDVGQFKNANLIVLEGVEQVSGTFRASLEEFIRQGGSLLIFPPSNPDAADYGQFLAGFGIQGITVINQPPLPQSQLPVAEPNRQNPFYADVFERTTLQGVANTPVMQPVWNWSGIGEKILTFRNLQNFITATNTSTKGKIYLCASPVERTYGNFAEHAFFVPTMFKIASMSVRQERAAYNFSEGSITIDIPNVKKNATYKLKSVVTEANKNNIEIIPIQRISGNQLTLELPKATQLSDNQILESGYYELQLDGKTEKLLALNHDNEESKMEFYTPEELRNFFAGQKNVTIFNNLLDGDFVKTFQENNIGTPLWKYCVILALAFLAIEILLIRFMKG</sequence>